<proteinExistence type="predicted"/>
<evidence type="ECO:0000256" key="1">
    <source>
        <dbReference type="SAM" id="Phobius"/>
    </source>
</evidence>
<keyword evidence="1" id="KW-0472">Membrane</keyword>
<comment type="caution">
    <text evidence="2">The sequence shown here is derived from an EMBL/GenBank/DDBJ whole genome shotgun (WGS) entry which is preliminary data.</text>
</comment>
<dbReference type="AlphaFoldDB" id="A0A9N7YQW8"/>
<evidence type="ECO:0000313" key="2">
    <source>
        <dbReference type="EMBL" id="CAB1436263.1"/>
    </source>
</evidence>
<feature type="transmembrane region" description="Helical" evidence="1">
    <location>
        <begin position="92"/>
        <end position="109"/>
    </location>
</feature>
<reference evidence="2" key="1">
    <citation type="submission" date="2020-03" db="EMBL/GenBank/DDBJ databases">
        <authorList>
            <person name="Weist P."/>
        </authorList>
    </citation>
    <scope>NUCLEOTIDE SEQUENCE</scope>
</reference>
<sequence length="130" mass="14515">MLSCGDQAHRTQLERIGGGSLRVRFPGLCSSAVITTDTTVAFTFHSFFSSSLSITILPVGIWKSCWISARSFSTTFGGVFHFELVTSNPLPAWLYLTCYGRSLLFLLIIRKCPLSEVFTEQVITKRIENK</sequence>
<dbReference type="Proteomes" id="UP001153269">
    <property type="component" value="Unassembled WGS sequence"/>
</dbReference>
<organism evidence="2 3">
    <name type="scientific">Pleuronectes platessa</name>
    <name type="common">European plaice</name>
    <dbReference type="NCBI Taxonomy" id="8262"/>
    <lineage>
        <taxon>Eukaryota</taxon>
        <taxon>Metazoa</taxon>
        <taxon>Chordata</taxon>
        <taxon>Craniata</taxon>
        <taxon>Vertebrata</taxon>
        <taxon>Euteleostomi</taxon>
        <taxon>Actinopterygii</taxon>
        <taxon>Neopterygii</taxon>
        <taxon>Teleostei</taxon>
        <taxon>Neoteleostei</taxon>
        <taxon>Acanthomorphata</taxon>
        <taxon>Carangaria</taxon>
        <taxon>Pleuronectiformes</taxon>
        <taxon>Pleuronectoidei</taxon>
        <taxon>Pleuronectidae</taxon>
        <taxon>Pleuronectes</taxon>
    </lineage>
</organism>
<keyword evidence="1" id="KW-0812">Transmembrane</keyword>
<dbReference type="EMBL" id="CADEAL010001873">
    <property type="protein sequence ID" value="CAB1436263.1"/>
    <property type="molecule type" value="Genomic_DNA"/>
</dbReference>
<accession>A0A9N7YQW8</accession>
<name>A0A9N7YQW8_PLEPL</name>
<evidence type="ECO:0000313" key="3">
    <source>
        <dbReference type="Proteomes" id="UP001153269"/>
    </source>
</evidence>
<gene>
    <name evidence="2" type="ORF">PLEPLA_LOCUS24298</name>
</gene>
<keyword evidence="3" id="KW-1185">Reference proteome</keyword>
<keyword evidence="1" id="KW-1133">Transmembrane helix</keyword>
<protein>
    <submittedName>
        <fullName evidence="2">Uncharacterized protein</fullName>
    </submittedName>
</protein>